<gene>
    <name evidence="1" type="ORF">GCM10022204_39500</name>
</gene>
<evidence type="ECO:0000313" key="2">
    <source>
        <dbReference type="Proteomes" id="UP001500051"/>
    </source>
</evidence>
<sequence length="374" mass="40254">MAPDETPALDGDTALARRVATQRLVGEPLPSAAAVVELLACVQAQEWAHAVWSVGMRSAGTTHDQILAAFDAGDLLRTHVLRPTWHLVAPADLGWILAATADRVHVKNAGMYRREGVDAATAARACDLLVALLDGGRTLTRSEIGERLAAAGIESPVGFRLSYLVMHAELEGLIVSGPLRGQQHTYALVSERLAGRPVRTPDDPLAELWHRFVVGHGPTSVRDFARWSSLTLTAARAAAGRVADRLESAVVGTEEVWWDPAAPDVAPAAVRDVVRLLPLYDELTLSYPRLGFPLATGHPHPPDADLRWGSVLAGLTSVGVWRRTIVEGRRRTVRVAAALAPGTTSAQRAAVDAELDRLAEFLDAEAVREEWDGR</sequence>
<evidence type="ECO:0000313" key="1">
    <source>
        <dbReference type="EMBL" id="GAA3715972.1"/>
    </source>
</evidence>
<dbReference type="PANTHER" id="PTHR38479">
    <property type="entry name" value="LMO0824 PROTEIN"/>
    <property type="match status" value="1"/>
</dbReference>
<protein>
    <recommendedName>
        <fullName evidence="3">Winged helix DNA-binding domain-containing protein</fullName>
    </recommendedName>
</protein>
<accession>A0ABP7EBN5</accession>
<dbReference type="Proteomes" id="UP001500051">
    <property type="component" value="Unassembled WGS sequence"/>
</dbReference>
<evidence type="ECO:0008006" key="3">
    <source>
        <dbReference type="Google" id="ProtNLM"/>
    </source>
</evidence>
<keyword evidence="2" id="KW-1185">Reference proteome</keyword>
<reference evidence="2" key="1">
    <citation type="journal article" date="2019" name="Int. J. Syst. Evol. Microbiol.">
        <title>The Global Catalogue of Microorganisms (GCM) 10K type strain sequencing project: providing services to taxonomists for standard genome sequencing and annotation.</title>
        <authorList>
            <consortium name="The Broad Institute Genomics Platform"/>
            <consortium name="The Broad Institute Genome Sequencing Center for Infectious Disease"/>
            <person name="Wu L."/>
            <person name="Ma J."/>
        </authorList>
    </citation>
    <scope>NUCLEOTIDE SEQUENCE [LARGE SCALE GENOMIC DNA]</scope>
    <source>
        <strain evidence="2">JCM 16548</strain>
    </source>
</reference>
<dbReference type="EMBL" id="BAAAYX010000020">
    <property type="protein sequence ID" value="GAA3715972.1"/>
    <property type="molecule type" value="Genomic_DNA"/>
</dbReference>
<dbReference type="InterPro" id="IPR009351">
    <property type="entry name" value="AlkZ-like"/>
</dbReference>
<organism evidence="1 2">
    <name type="scientific">Microlunatus aurantiacus</name>
    <dbReference type="NCBI Taxonomy" id="446786"/>
    <lineage>
        <taxon>Bacteria</taxon>
        <taxon>Bacillati</taxon>
        <taxon>Actinomycetota</taxon>
        <taxon>Actinomycetes</taxon>
        <taxon>Propionibacteriales</taxon>
        <taxon>Propionibacteriaceae</taxon>
        <taxon>Microlunatus</taxon>
    </lineage>
</organism>
<comment type="caution">
    <text evidence="1">The sequence shown here is derived from an EMBL/GenBank/DDBJ whole genome shotgun (WGS) entry which is preliminary data.</text>
</comment>
<name>A0ABP7EBN5_9ACTN</name>
<dbReference type="Pfam" id="PF06224">
    <property type="entry name" value="AlkZ-like"/>
    <property type="match status" value="1"/>
</dbReference>
<proteinExistence type="predicted"/>
<dbReference type="PANTHER" id="PTHR38479:SF2">
    <property type="entry name" value="WINGED HELIX DNA-BINDING DOMAIN-CONTAINING PROTEIN"/>
    <property type="match status" value="1"/>
</dbReference>
<dbReference type="RefSeq" id="WP_344814173.1">
    <property type="nucleotide sequence ID" value="NZ_BAAAYX010000020.1"/>
</dbReference>